<gene>
    <name evidence="2" type="ORF">NCTC10283_00123</name>
</gene>
<organism evidence="2 3">
    <name type="scientific">Alysiella crassa</name>
    <dbReference type="NCBI Taxonomy" id="153491"/>
    <lineage>
        <taxon>Bacteria</taxon>
        <taxon>Pseudomonadati</taxon>
        <taxon>Pseudomonadota</taxon>
        <taxon>Betaproteobacteria</taxon>
        <taxon>Neisseriales</taxon>
        <taxon>Neisseriaceae</taxon>
        <taxon>Alysiella</taxon>
    </lineage>
</organism>
<keyword evidence="1" id="KW-0732">Signal</keyword>
<evidence type="ECO:0000313" key="3">
    <source>
        <dbReference type="Proteomes" id="UP000254209"/>
    </source>
</evidence>
<dbReference type="STRING" id="1120980.GCA_000745955_01050"/>
<dbReference type="OrthoDB" id="8457085at2"/>
<reference evidence="2 3" key="1">
    <citation type="submission" date="2018-06" db="EMBL/GenBank/DDBJ databases">
        <authorList>
            <consortium name="Pathogen Informatics"/>
            <person name="Doyle S."/>
        </authorList>
    </citation>
    <scope>NUCLEOTIDE SEQUENCE [LARGE SCALE GENOMIC DNA]</scope>
    <source>
        <strain evidence="2 3">NCTC10283</strain>
    </source>
</reference>
<keyword evidence="3" id="KW-1185">Reference proteome</keyword>
<protein>
    <submittedName>
        <fullName evidence="2">Uncharacterized protein</fullName>
    </submittedName>
</protein>
<name>A0A376BK19_9NEIS</name>
<proteinExistence type="predicted"/>
<dbReference type="Proteomes" id="UP000254209">
    <property type="component" value="Unassembled WGS sequence"/>
</dbReference>
<feature type="chain" id="PRO_5016919716" evidence="1">
    <location>
        <begin position="23"/>
        <end position="199"/>
    </location>
</feature>
<evidence type="ECO:0000313" key="2">
    <source>
        <dbReference type="EMBL" id="SSY70059.1"/>
    </source>
</evidence>
<sequence>MKKQFMYIVLVLAMMNSPVSFALTPLMLEDIETVLPNAKSREDIDKVVQIRKNPKPIQAYEFTIDLLQIPKDLTLKSVILHYINDNSCRYKLDSLGVIGDYRPHYGHTLTGKHIQQLSKRQFRVRLYRDYLMADDYFKTGRLCTWHIGEMELRFENKGKLNQKQYVARINSPIYADNLISHYDDPVDLVKIEMVGVKQF</sequence>
<dbReference type="RefSeq" id="WP_034292383.1">
    <property type="nucleotide sequence ID" value="NZ_CP091519.2"/>
</dbReference>
<accession>A0A376BK19</accession>
<evidence type="ECO:0000256" key="1">
    <source>
        <dbReference type="SAM" id="SignalP"/>
    </source>
</evidence>
<feature type="signal peptide" evidence="1">
    <location>
        <begin position="1"/>
        <end position="22"/>
    </location>
</feature>
<dbReference type="AlphaFoldDB" id="A0A376BK19"/>
<dbReference type="EMBL" id="UFSO01000002">
    <property type="protein sequence ID" value="SSY70059.1"/>
    <property type="molecule type" value="Genomic_DNA"/>
</dbReference>